<dbReference type="InterPro" id="IPR040811">
    <property type="entry name" value="SLATT_4"/>
</dbReference>
<feature type="transmembrane region" description="Helical" evidence="1">
    <location>
        <begin position="55"/>
        <end position="72"/>
    </location>
</feature>
<dbReference type="Proteomes" id="UP000471672">
    <property type="component" value="Unassembled WGS sequence"/>
</dbReference>
<feature type="domain" description="SMODS and SLOG-associating 2TM effector" evidence="2">
    <location>
        <begin position="18"/>
        <end position="185"/>
    </location>
</feature>
<gene>
    <name evidence="3" type="ORF">GYH36_18875</name>
</gene>
<evidence type="ECO:0000313" key="4">
    <source>
        <dbReference type="Proteomes" id="UP000471672"/>
    </source>
</evidence>
<protein>
    <submittedName>
        <fullName evidence="3">SLATT domain-containing protein</fullName>
    </submittedName>
</protein>
<dbReference type="RefSeq" id="WP_162290680.1">
    <property type="nucleotide sequence ID" value="NZ_JAAFAN010000127.1"/>
</dbReference>
<evidence type="ECO:0000313" key="3">
    <source>
        <dbReference type="EMBL" id="NDO91490.1"/>
    </source>
</evidence>
<reference evidence="3 4" key="1">
    <citation type="journal article" date="2021" name="Arch. Microbiol.">
        <title>Cellulosimicrobium fucosivorans sp. nov., isolated from San Elijo Lagoon, contains a fucose metabolic pathway linked to carotenoid production.</title>
        <authorList>
            <person name="Aviles F.A."/>
            <person name="Kyndt J.A."/>
        </authorList>
    </citation>
    <scope>NUCLEOTIDE SEQUENCE [LARGE SCALE GENOMIC DNA]</scope>
    <source>
        <strain evidence="3 4">SE3</strain>
    </source>
</reference>
<accession>A0ABX0BIY5</accession>
<sequence length="206" mass="22421">MDAGLSTTSSRGEPRALLLAQVREAYGRICYTHKTQEKQADICHEKYRKQRRVRVGLTAVSSGAFLASLTGLLLDKQWAAVVTSFIAVLLSASALSDKTFQHGEEMQQHRETAAKLWNVRESYLSLLVDLTSGSITLEEGRGERDKLQVAAGAIYADAPRTSAAAYKRAQEALQMHGDLTFSSAEIDQLLPPALRTGQAVADVASE</sequence>
<keyword evidence="1" id="KW-0472">Membrane</keyword>
<proteinExistence type="predicted"/>
<name>A0ABX0BIY5_9MICO</name>
<evidence type="ECO:0000256" key="1">
    <source>
        <dbReference type="SAM" id="Phobius"/>
    </source>
</evidence>
<evidence type="ECO:0000259" key="2">
    <source>
        <dbReference type="Pfam" id="PF18186"/>
    </source>
</evidence>
<dbReference type="Pfam" id="PF18186">
    <property type="entry name" value="SLATT_4"/>
    <property type="match status" value="1"/>
</dbReference>
<dbReference type="EMBL" id="JAAFAN010000127">
    <property type="protein sequence ID" value="NDO91490.1"/>
    <property type="molecule type" value="Genomic_DNA"/>
</dbReference>
<keyword evidence="1" id="KW-0812">Transmembrane</keyword>
<comment type="caution">
    <text evidence="3">The sequence shown here is derived from an EMBL/GenBank/DDBJ whole genome shotgun (WGS) entry which is preliminary data.</text>
</comment>
<keyword evidence="4" id="KW-1185">Reference proteome</keyword>
<keyword evidence="1" id="KW-1133">Transmembrane helix</keyword>
<dbReference type="NCBIfam" id="NF033632">
    <property type="entry name" value="SLATT_4"/>
    <property type="match status" value="1"/>
</dbReference>
<feature type="transmembrane region" description="Helical" evidence="1">
    <location>
        <begin position="78"/>
        <end position="96"/>
    </location>
</feature>
<organism evidence="3 4">
    <name type="scientific">Cellulosimicrobium composti</name>
    <dbReference type="NCBI Taxonomy" id="2672572"/>
    <lineage>
        <taxon>Bacteria</taxon>
        <taxon>Bacillati</taxon>
        <taxon>Actinomycetota</taxon>
        <taxon>Actinomycetes</taxon>
        <taxon>Micrococcales</taxon>
        <taxon>Promicromonosporaceae</taxon>
        <taxon>Cellulosimicrobium</taxon>
    </lineage>
</organism>